<feature type="domain" description="Metallo-beta-lactamase" evidence="2">
    <location>
        <begin position="13"/>
        <end position="239"/>
    </location>
</feature>
<dbReference type="AlphaFoldDB" id="A0A2N3IBJ3"/>
<dbReference type="EMBL" id="NKXO01000032">
    <property type="protein sequence ID" value="PKQ67628.1"/>
    <property type="molecule type" value="Genomic_DNA"/>
</dbReference>
<dbReference type="PANTHER" id="PTHR11203:SF37">
    <property type="entry name" value="INTEGRATOR COMPLEX SUBUNIT 11"/>
    <property type="match status" value="1"/>
</dbReference>
<dbReference type="SMART" id="SM00849">
    <property type="entry name" value="Lactamase_B"/>
    <property type="match status" value="1"/>
</dbReference>
<evidence type="ECO:0000313" key="4">
    <source>
        <dbReference type="EMBL" id="PKQ67628.1"/>
    </source>
</evidence>
<dbReference type="SMART" id="SM01027">
    <property type="entry name" value="Beta-Casp"/>
    <property type="match status" value="1"/>
</dbReference>
<proteinExistence type="predicted"/>
<dbReference type="InterPro" id="IPR050698">
    <property type="entry name" value="MBL"/>
</dbReference>
<dbReference type="PANTHER" id="PTHR11203">
    <property type="entry name" value="CLEAVAGE AND POLYADENYLATION SPECIFICITY FACTOR FAMILY MEMBER"/>
    <property type="match status" value="1"/>
</dbReference>
<evidence type="ECO:0000313" key="5">
    <source>
        <dbReference type="Proteomes" id="UP000233387"/>
    </source>
</evidence>
<dbReference type="CDD" id="cd16295">
    <property type="entry name" value="TTHA0252-CPSF-like_MBL-fold"/>
    <property type="match status" value="1"/>
</dbReference>
<dbReference type="OrthoDB" id="9803916at2"/>
<dbReference type="GO" id="GO:0004521">
    <property type="term" value="F:RNA endonuclease activity"/>
    <property type="evidence" value="ECO:0007669"/>
    <property type="project" value="TreeGrafter"/>
</dbReference>
<feature type="domain" description="Beta-Casp" evidence="3">
    <location>
        <begin position="260"/>
        <end position="385"/>
    </location>
</feature>
<sequence length="471" mass="53802">MKLTFWGATRQVTGSMYLLEIDDYKLLIDCGLDFEKDKNTSENENLYYQSLFPFEPSLINAVVLTHAHIDHSGNLPNLVREGFEGQIIATSATQKLTYLLLHDSATLYQKKIKKTHKKNNKYASPSVKSEWFLPKHVEDTDEHFFPLQFNRRFAITRDIYVTLIPTGHLLGAANVFLEVKENGTWKKILFSGDIGRKNYPLLPDPEIPPQADYLICETTYGNRLHQRHLPPEEELFQIIQKTCVEIPGRLIIPAFSVGRTQALLYTLHKLSVQKRLPPIKIFSDSPLAHQSTKAYEHYLSLLNEEVQKFYTEHKSLFDFENLIFVEDLRTSKQISNYTEPCIIISSSGMVQGGRIEHHVKANIQNPYATILLVGFAAEGTLGYKLLHGDKTLEIGEKKLPVYANICSIDTFSGHGDQKDLLEFVQTQDSHKLQKIFLIHGEEQSMIDFKDFLAQNGYPQAIIPNKGDSFEL</sequence>
<name>A0A2N3IBJ3_9BACT</name>
<gene>
    <name evidence="4" type="ORF">Rain11_1973</name>
</gene>
<dbReference type="GO" id="GO:0004527">
    <property type="term" value="F:exonuclease activity"/>
    <property type="evidence" value="ECO:0007669"/>
    <property type="project" value="UniProtKB-KW"/>
</dbReference>
<dbReference type="Gene3D" id="3.40.50.10890">
    <property type="match status" value="1"/>
</dbReference>
<protein>
    <submittedName>
        <fullName evidence="4">Putative exonuclease of the beta-lactamase fold involved in RNA processing</fullName>
    </submittedName>
</protein>
<reference evidence="4 5" key="1">
    <citation type="submission" date="2017-06" db="EMBL/GenBank/DDBJ databases">
        <title>Raineya orbicola gen. nov., sp. nov. a slightly thermophilic bacterium of the phylum Bacteroidetes and the description of Raineyaceae fam. nov.</title>
        <authorList>
            <person name="Albuquerque L."/>
            <person name="Polonia A.R.M."/>
            <person name="Barroso C."/>
            <person name="Froufe H.J.C."/>
            <person name="Lage O."/>
            <person name="Lobo-Da-Cunha A."/>
            <person name="Egas C."/>
            <person name="Da Costa M.S."/>
        </authorList>
    </citation>
    <scope>NUCLEOTIDE SEQUENCE [LARGE SCALE GENOMIC DNA]</scope>
    <source>
        <strain evidence="4 5">SPSPC-11</strain>
    </source>
</reference>
<dbReference type="InterPro" id="IPR011108">
    <property type="entry name" value="RMMBL"/>
</dbReference>
<dbReference type="SUPFAM" id="SSF56281">
    <property type="entry name" value="Metallo-hydrolase/oxidoreductase"/>
    <property type="match status" value="1"/>
</dbReference>
<dbReference type="RefSeq" id="WP_101359237.1">
    <property type="nucleotide sequence ID" value="NZ_NKXO01000032.1"/>
</dbReference>
<dbReference type="Proteomes" id="UP000233387">
    <property type="component" value="Unassembled WGS sequence"/>
</dbReference>
<dbReference type="Pfam" id="PF00753">
    <property type="entry name" value="Lactamase_B"/>
    <property type="match status" value="1"/>
</dbReference>
<organism evidence="4 5">
    <name type="scientific">Raineya orbicola</name>
    <dbReference type="NCBI Taxonomy" id="2016530"/>
    <lineage>
        <taxon>Bacteria</taxon>
        <taxon>Pseudomonadati</taxon>
        <taxon>Bacteroidota</taxon>
        <taxon>Cytophagia</taxon>
        <taxon>Cytophagales</taxon>
        <taxon>Raineyaceae</taxon>
        <taxon>Raineya</taxon>
    </lineage>
</organism>
<evidence type="ECO:0000259" key="2">
    <source>
        <dbReference type="SMART" id="SM00849"/>
    </source>
</evidence>
<dbReference type="Pfam" id="PF07521">
    <property type="entry name" value="RMMBL"/>
    <property type="match status" value="1"/>
</dbReference>
<accession>A0A2N3IBJ3</accession>
<evidence type="ECO:0000259" key="3">
    <source>
        <dbReference type="SMART" id="SM01027"/>
    </source>
</evidence>
<keyword evidence="1" id="KW-0378">Hydrolase</keyword>
<dbReference type="InterPro" id="IPR036866">
    <property type="entry name" value="RibonucZ/Hydroxyglut_hydro"/>
</dbReference>
<dbReference type="InterPro" id="IPR001279">
    <property type="entry name" value="Metallo-B-lactamas"/>
</dbReference>
<evidence type="ECO:0000256" key="1">
    <source>
        <dbReference type="ARBA" id="ARBA00022801"/>
    </source>
</evidence>
<comment type="caution">
    <text evidence="4">The sequence shown here is derived from an EMBL/GenBank/DDBJ whole genome shotgun (WGS) entry which is preliminary data.</text>
</comment>
<keyword evidence="4" id="KW-0269">Exonuclease</keyword>
<dbReference type="Gene3D" id="3.60.15.10">
    <property type="entry name" value="Ribonuclease Z/Hydroxyacylglutathione hydrolase-like"/>
    <property type="match status" value="1"/>
</dbReference>
<dbReference type="Pfam" id="PF10996">
    <property type="entry name" value="Beta-Casp"/>
    <property type="match status" value="1"/>
</dbReference>
<dbReference type="InterPro" id="IPR022712">
    <property type="entry name" value="Beta_Casp"/>
</dbReference>
<keyword evidence="5" id="KW-1185">Reference proteome</keyword>
<keyword evidence="4" id="KW-0540">Nuclease</keyword>